<organism evidence="1 2">
    <name type="scientific">Evansella caseinilytica</name>
    <dbReference type="NCBI Taxonomy" id="1503961"/>
    <lineage>
        <taxon>Bacteria</taxon>
        <taxon>Bacillati</taxon>
        <taxon>Bacillota</taxon>
        <taxon>Bacilli</taxon>
        <taxon>Bacillales</taxon>
        <taxon>Bacillaceae</taxon>
        <taxon>Evansella</taxon>
    </lineage>
</organism>
<evidence type="ECO:0000313" key="1">
    <source>
        <dbReference type="EMBL" id="SDY77008.1"/>
    </source>
</evidence>
<protein>
    <submittedName>
        <fullName evidence="1">YlbE-like protein</fullName>
    </submittedName>
</protein>
<dbReference type="AlphaFoldDB" id="A0A1H3MKQ6"/>
<dbReference type="OrthoDB" id="1646085at2"/>
<sequence>MRSEVYQHIRNQPELHRFLRYNPRWYRILSRNPFALQQMEREAKVFYGKTFPQRMDRLQNNMNLAMMMLEMMRQFKPN</sequence>
<gene>
    <name evidence="1" type="ORF">SAMN05421736_103257</name>
</gene>
<accession>A0A1H3MKQ6</accession>
<dbReference type="Proteomes" id="UP000198935">
    <property type="component" value="Unassembled WGS sequence"/>
</dbReference>
<dbReference type="InterPro" id="IPR025613">
    <property type="entry name" value="YlbE"/>
</dbReference>
<keyword evidence="2" id="KW-1185">Reference proteome</keyword>
<dbReference type="STRING" id="1503961.SAMN05421736_103257"/>
<dbReference type="Pfam" id="PF14003">
    <property type="entry name" value="YlbE"/>
    <property type="match status" value="1"/>
</dbReference>
<proteinExistence type="predicted"/>
<dbReference type="EMBL" id="FNPI01000003">
    <property type="protein sequence ID" value="SDY77008.1"/>
    <property type="molecule type" value="Genomic_DNA"/>
</dbReference>
<reference evidence="2" key="1">
    <citation type="submission" date="2016-10" db="EMBL/GenBank/DDBJ databases">
        <authorList>
            <person name="Varghese N."/>
            <person name="Submissions S."/>
        </authorList>
    </citation>
    <scope>NUCLEOTIDE SEQUENCE [LARGE SCALE GENOMIC DNA]</scope>
    <source>
        <strain evidence="2">SP</strain>
    </source>
</reference>
<evidence type="ECO:0000313" key="2">
    <source>
        <dbReference type="Proteomes" id="UP000198935"/>
    </source>
</evidence>
<name>A0A1H3MKQ6_9BACI</name>